<protein>
    <recommendedName>
        <fullName evidence="5">Zn(2)-C6 fungal-type domain-containing protein</fullName>
    </recommendedName>
</protein>
<dbReference type="PANTHER" id="PTHR31001">
    <property type="entry name" value="UNCHARACTERIZED TRANSCRIPTIONAL REGULATORY PROTEIN"/>
    <property type="match status" value="1"/>
</dbReference>
<dbReference type="InterPro" id="IPR050613">
    <property type="entry name" value="Sec_Metabolite_Reg"/>
</dbReference>
<dbReference type="GO" id="GO:0003677">
    <property type="term" value="F:DNA binding"/>
    <property type="evidence" value="ECO:0007669"/>
    <property type="project" value="InterPro"/>
</dbReference>
<sequence>MPKELPRTGGPRQRPVLCKFCRTRKLRCSRTAPCSNCVSRGLLCELEQAPNSGSPADDGDKAALLERIRKLEALVEHNSRLTSTSGANHDTPPTTAPLPNALNSQGSGRFEEVASQSPRTSIPPSSSEQLDRDFTWLESIYDRTECASDVIPSTKVGFRICSFQLVAEVEQFVTGSSSSDPSIIFWLPEYSEAKILLEKFSRDVEHVYHVVLTQTLPVILERIYQSLAQQIQVKSGCMILVLSILAAAMHSWNDEDCRTRGLFTNCAEPHRRSALWVKATEDLLDIAHRTTQISLEGIQGIIIVTFVAASYKGFSRRCWFLMNNALALAREIGLHCIDHPSNADRANTPEAEAGRRAWWYLVASDWAMVTKYNGLARGTYQCHTRHMITNKPLNLNDEDVFDGMTRMSRPLSEPTSMTYFILRIRLNEISRNIVDRAPLMTALPSGPSYDVVMDIDTELQQLLNDIPPFFSMIPFEFAGRYKLSDDRAKVIARQGNDFHTIFYATRCKLHLPYARRGFTESNYATSRILCLESARLIIQTEFKYQRLRLDKEFARYKPILYSMTVFLACTVLLMEYCHRKQTQAPDHEKSKTEICNALTMLEAARSESDMASKFLDSLVMVLHNHGIAPPKRLQQQQQQSVTLPGDGLVSMPSYSNGATSSLPMTPMSGPQLAASAVGGEVTCTGGFAGLDTGSDLNSLVKSLDQGVDVGMIEWDDIFLGLGESFFM</sequence>
<evidence type="ECO:0000256" key="3">
    <source>
        <dbReference type="ARBA" id="ARBA00023242"/>
    </source>
</evidence>
<keyword evidence="7" id="KW-1185">Reference proteome</keyword>
<evidence type="ECO:0000313" key="6">
    <source>
        <dbReference type="EMBL" id="KAF9729243.1"/>
    </source>
</evidence>
<dbReference type="OrthoDB" id="3014581at2759"/>
<dbReference type="PANTHER" id="PTHR31001:SF90">
    <property type="entry name" value="CENTROMERE DNA-BINDING PROTEIN COMPLEX CBF3 SUBUNIT B"/>
    <property type="match status" value="1"/>
</dbReference>
<dbReference type="CDD" id="cd12148">
    <property type="entry name" value="fungal_TF_MHR"/>
    <property type="match status" value="1"/>
</dbReference>
<proteinExistence type="predicted"/>
<dbReference type="Pfam" id="PF04082">
    <property type="entry name" value="Fungal_trans"/>
    <property type="match status" value="1"/>
</dbReference>
<feature type="domain" description="Zn(2)-C6 fungal-type" evidence="5">
    <location>
        <begin position="17"/>
        <end position="46"/>
    </location>
</feature>
<gene>
    <name evidence="6" type="ORF">PMIN01_12933</name>
</gene>
<dbReference type="InterPro" id="IPR036864">
    <property type="entry name" value="Zn2-C6_fun-type_DNA-bd_sf"/>
</dbReference>
<organism evidence="6 7">
    <name type="scientific">Paraphaeosphaeria minitans</name>
    <dbReference type="NCBI Taxonomy" id="565426"/>
    <lineage>
        <taxon>Eukaryota</taxon>
        <taxon>Fungi</taxon>
        <taxon>Dikarya</taxon>
        <taxon>Ascomycota</taxon>
        <taxon>Pezizomycotina</taxon>
        <taxon>Dothideomycetes</taxon>
        <taxon>Pleosporomycetidae</taxon>
        <taxon>Pleosporales</taxon>
        <taxon>Massarineae</taxon>
        <taxon>Didymosphaeriaceae</taxon>
        <taxon>Paraphaeosphaeria</taxon>
    </lineage>
</organism>
<evidence type="ECO:0000313" key="7">
    <source>
        <dbReference type="Proteomes" id="UP000756921"/>
    </source>
</evidence>
<dbReference type="GO" id="GO:0006351">
    <property type="term" value="P:DNA-templated transcription"/>
    <property type="evidence" value="ECO:0007669"/>
    <property type="project" value="InterPro"/>
</dbReference>
<feature type="compositionally biased region" description="Polar residues" evidence="4">
    <location>
        <begin position="114"/>
        <end position="128"/>
    </location>
</feature>
<dbReference type="GO" id="GO:0000981">
    <property type="term" value="F:DNA-binding transcription factor activity, RNA polymerase II-specific"/>
    <property type="evidence" value="ECO:0007669"/>
    <property type="project" value="InterPro"/>
</dbReference>
<feature type="region of interest" description="Disordered" evidence="4">
    <location>
        <begin position="78"/>
        <end position="129"/>
    </location>
</feature>
<evidence type="ECO:0000256" key="4">
    <source>
        <dbReference type="SAM" id="MobiDB-lite"/>
    </source>
</evidence>
<evidence type="ECO:0000256" key="1">
    <source>
        <dbReference type="ARBA" id="ARBA00004123"/>
    </source>
</evidence>
<comment type="caution">
    <text evidence="6">The sequence shown here is derived from an EMBL/GenBank/DDBJ whole genome shotgun (WGS) entry which is preliminary data.</text>
</comment>
<reference evidence="6" key="1">
    <citation type="journal article" date="2020" name="Mol. Plant Microbe Interact.">
        <title>Genome Sequence of the Biocontrol Agent Coniothyrium minitans strain Conio (IMI 134523).</title>
        <authorList>
            <person name="Patel D."/>
            <person name="Shittu T.A."/>
            <person name="Baroncelli R."/>
            <person name="Muthumeenakshi S."/>
            <person name="Osborne T.H."/>
            <person name="Janganan T.K."/>
            <person name="Sreenivasaprasad S."/>
        </authorList>
    </citation>
    <scope>NUCLEOTIDE SEQUENCE</scope>
    <source>
        <strain evidence="6">Conio</strain>
    </source>
</reference>
<evidence type="ECO:0000256" key="2">
    <source>
        <dbReference type="ARBA" id="ARBA00022723"/>
    </source>
</evidence>
<dbReference type="GO" id="GO:0008270">
    <property type="term" value="F:zinc ion binding"/>
    <property type="evidence" value="ECO:0007669"/>
    <property type="project" value="InterPro"/>
</dbReference>
<dbReference type="SUPFAM" id="SSF57701">
    <property type="entry name" value="Zn2/Cys6 DNA-binding domain"/>
    <property type="match status" value="1"/>
</dbReference>
<dbReference type="InterPro" id="IPR007219">
    <property type="entry name" value="XnlR_reg_dom"/>
</dbReference>
<dbReference type="GO" id="GO:0005634">
    <property type="term" value="C:nucleus"/>
    <property type="evidence" value="ECO:0007669"/>
    <property type="project" value="UniProtKB-SubCell"/>
</dbReference>
<dbReference type="Pfam" id="PF00172">
    <property type="entry name" value="Zn_clus"/>
    <property type="match status" value="1"/>
</dbReference>
<keyword evidence="2" id="KW-0479">Metal-binding</keyword>
<dbReference type="AlphaFoldDB" id="A0A9P6G5T9"/>
<dbReference type="PROSITE" id="PS50048">
    <property type="entry name" value="ZN2_CY6_FUNGAL_2"/>
    <property type="match status" value="1"/>
</dbReference>
<dbReference type="Proteomes" id="UP000756921">
    <property type="component" value="Unassembled WGS sequence"/>
</dbReference>
<comment type="subcellular location">
    <subcellularLocation>
        <location evidence="1">Nucleus</location>
    </subcellularLocation>
</comment>
<dbReference type="CDD" id="cd00067">
    <property type="entry name" value="GAL4"/>
    <property type="match status" value="1"/>
</dbReference>
<feature type="compositionally biased region" description="Low complexity" evidence="4">
    <location>
        <begin position="91"/>
        <end position="103"/>
    </location>
</feature>
<evidence type="ECO:0000259" key="5">
    <source>
        <dbReference type="PROSITE" id="PS50048"/>
    </source>
</evidence>
<keyword evidence="3" id="KW-0539">Nucleus</keyword>
<dbReference type="SMART" id="SM00066">
    <property type="entry name" value="GAL4"/>
    <property type="match status" value="1"/>
</dbReference>
<name>A0A9P6G5T9_9PLEO</name>
<dbReference type="InterPro" id="IPR001138">
    <property type="entry name" value="Zn2Cys6_DnaBD"/>
</dbReference>
<dbReference type="Gene3D" id="4.10.240.10">
    <property type="entry name" value="Zn(2)-C6 fungal-type DNA-binding domain"/>
    <property type="match status" value="1"/>
</dbReference>
<dbReference type="EMBL" id="WJXW01000017">
    <property type="protein sequence ID" value="KAF9729243.1"/>
    <property type="molecule type" value="Genomic_DNA"/>
</dbReference>
<accession>A0A9P6G5T9</accession>